<dbReference type="GO" id="GO:0003676">
    <property type="term" value="F:nucleic acid binding"/>
    <property type="evidence" value="ECO:0007669"/>
    <property type="project" value="InterPro"/>
</dbReference>
<dbReference type="Pfam" id="PF01844">
    <property type="entry name" value="HNH"/>
    <property type="match status" value="1"/>
</dbReference>
<protein>
    <recommendedName>
        <fullName evidence="1">HNH domain-containing protein</fullName>
    </recommendedName>
</protein>
<comment type="caution">
    <text evidence="2">The sequence shown here is derived from an EMBL/GenBank/DDBJ whole genome shotgun (WGS) entry which is preliminary data.</text>
</comment>
<dbReference type="GO" id="GO:0004519">
    <property type="term" value="F:endonuclease activity"/>
    <property type="evidence" value="ECO:0007669"/>
    <property type="project" value="InterPro"/>
</dbReference>
<dbReference type="InterPro" id="IPR002711">
    <property type="entry name" value="HNH"/>
</dbReference>
<feature type="domain" description="HNH" evidence="1">
    <location>
        <begin position="157"/>
        <end position="191"/>
    </location>
</feature>
<dbReference type="Gene3D" id="1.10.30.50">
    <property type="match status" value="1"/>
</dbReference>
<accession>A0A0F9FVX5</accession>
<proteinExistence type="predicted"/>
<sequence>MAYTEADREYYIKNRDKVLSRQRENYSVGTGKEVKQAYYWANRERILSDKKKYNEGNTEVKREYNRVRYLNNSESMKQERRLYYSKNKDRILDDAKVYYKAHKEEIRAQQNAWAKTEDGRKSDLSRKARRRARKLEAGGTFTADDIKDLYATQGGSCYYCSVDIEQSFHIEHMLPLSRDGRNDISNICLAC</sequence>
<gene>
    <name evidence="2" type="ORF">LCGC14_2257190</name>
</gene>
<organism evidence="2">
    <name type="scientific">marine sediment metagenome</name>
    <dbReference type="NCBI Taxonomy" id="412755"/>
    <lineage>
        <taxon>unclassified sequences</taxon>
        <taxon>metagenomes</taxon>
        <taxon>ecological metagenomes</taxon>
    </lineage>
</organism>
<evidence type="ECO:0000259" key="1">
    <source>
        <dbReference type="Pfam" id="PF01844"/>
    </source>
</evidence>
<reference evidence="2" key="1">
    <citation type="journal article" date="2015" name="Nature">
        <title>Complex archaea that bridge the gap between prokaryotes and eukaryotes.</title>
        <authorList>
            <person name="Spang A."/>
            <person name="Saw J.H."/>
            <person name="Jorgensen S.L."/>
            <person name="Zaremba-Niedzwiedzka K."/>
            <person name="Martijn J."/>
            <person name="Lind A.E."/>
            <person name="van Eijk R."/>
            <person name="Schleper C."/>
            <person name="Guy L."/>
            <person name="Ettema T.J."/>
        </authorList>
    </citation>
    <scope>NUCLEOTIDE SEQUENCE</scope>
</reference>
<dbReference type="AlphaFoldDB" id="A0A0F9FVX5"/>
<name>A0A0F9FVX5_9ZZZZ</name>
<evidence type="ECO:0000313" key="2">
    <source>
        <dbReference type="EMBL" id="KKL55262.1"/>
    </source>
</evidence>
<dbReference type="GO" id="GO:0008270">
    <property type="term" value="F:zinc ion binding"/>
    <property type="evidence" value="ECO:0007669"/>
    <property type="project" value="InterPro"/>
</dbReference>
<dbReference type="EMBL" id="LAZR01030902">
    <property type="protein sequence ID" value="KKL55262.1"/>
    <property type="molecule type" value="Genomic_DNA"/>
</dbReference>
<feature type="non-terminal residue" evidence="2">
    <location>
        <position position="191"/>
    </location>
</feature>